<reference evidence="10" key="1">
    <citation type="submission" date="2020-11" db="EMBL/GenBank/DDBJ databases">
        <authorList>
            <person name="Tran Van P."/>
        </authorList>
    </citation>
    <scope>NUCLEOTIDE SEQUENCE</scope>
</reference>
<dbReference type="GO" id="GO:0046872">
    <property type="term" value="F:metal ion binding"/>
    <property type="evidence" value="ECO:0007669"/>
    <property type="project" value="UniProtKB-KW"/>
</dbReference>
<evidence type="ECO:0000256" key="7">
    <source>
        <dbReference type="ARBA" id="ARBA00023136"/>
    </source>
</evidence>
<feature type="transmembrane region" description="Helical" evidence="9">
    <location>
        <begin position="46"/>
        <end position="75"/>
    </location>
</feature>
<dbReference type="AlphaFoldDB" id="A0A7R9CE55"/>
<accession>A0A7R9CE55</accession>
<organism evidence="10">
    <name type="scientific">Timema cristinae</name>
    <name type="common">Walking stick</name>
    <dbReference type="NCBI Taxonomy" id="61476"/>
    <lineage>
        <taxon>Eukaryota</taxon>
        <taxon>Metazoa</taxon>
        <taxon>Ecdysozoa</taxon>
        <taxon>Arthropoda</taxon>
        <taxon>Hexapoda</taxon>
        <taxon>Insecta</taxon>
        <taxon>Pterygota</taxon>
        <taxon>Neoptera</taxon>
        <taxon>Polyneoptera</taxon>
        <taxon>Phasmatodea</taxon>
        <taxon>Timematodea</taxon>
        <taxon>Timematoidea</taxon>
        <taxon>Timematidae</taxon>
        <taxon>Timema</taxon>
    </lineage>
</organism>
<dbReference type="InterPro" id="IPR000175">
    <property type="entry name" value="Na/ntran_symport"/>
</dbReference>
<evidence type="ECO:0000256" key="6">
    <source>
        <dbReference type="ARBA" id="ARBA00022989"/>
    </source>
</evidence>
<dbReference type="EMBL" id="OC316883">
    <property type="protein sequence ID" value="CAD7394114.1"/>
    <property type="molecule type" value="Genomic_DNA"/>
</dbReference>
<sequence length="143" mass="15814">MFYSLLQKSLDLGFHYIKYGKCAAEGTGLAFIVFTQAIVELPGSPFWAVIFFLMLLSLGVGSQIGILEGMLCTIFDIELLKRIRKQYITASVCLICFLVGLIFCTGAGEYWLTLFDSFAGTIGLVLVALLETLAVMYVYGHEK</sequence>
<evidence type="ECO:0000256" key="9">
    <source>
        <dbReference type="SAM" id="Phobius"/>
    </source>
</evidence>
<keyword evidence="6 9" id="KW-1133">Transmembrane helix</keyword>
<feature type="transmembrane region" description="Helical" evidence="9">
    <location>
        <begin position="87"/>
        <end position="112"/>
    </location>
</feature>
<keyword evidence="8" id="KW-0915">Sodium</keyword>
<comment type="similarity">
    <text evidence="2">Belongs to the sodium:neurotransmitter symporter (SNF) (TC 2.A.22) family.</text>
</comment>
<evidence type="ECO:0000256" key="1">
    <source>
        <dbReference type="ARBA" id="ARBA00004141"/>
    </source>
</evidence>
<keyword evidence="5" id="KW-0769">Symport</keyword>
<dbReference type="InterPro" id="IPR037272">
    <property type="entry name" value="SNS_sf"/>
</dbReference>
<gene>
    <name evidence="10" type="ORF">TCEB3V08_LOCUS2052</name>
</gene>
<comment type="subcellular location">
    <subcellularLocation>
        <location evidence="1">Membrane</location>
        <topology evidence="1">Multi-pass membrane protein</topology>
    </subcellularLocation>
</comment>
<keyword evidence="3" id="KW-0813">Transport</keyword>
<dbReference type="GO" id="GO:0015179">
    <property type="term" value="F:L-amino acid transmembrane transporter activity"/>
    <property type="evidence" value="ECO:0007669"/>
    <property type="project" value="TreeGrafter"/>
</dbReference>
<proteinExistence type="inferred from homology"/>
<dbReference type="SUPFAM" id="SSF161070">
    <property type="entry name" value="SNF-like"/>
    <property type="match status" value="1"/>
</dbReference>
<evidence type="ECO:0000256" key="4">
    <source>
        <dbReference type="ARBA" id="ARBA00022692"/>
    </source>
</evidence>
<evidence type="ECO:0000313" key="10">
    <source>
        <dbReference type="EMBL" id="CAD7394114.1"/>
    </source>
</evidence>
<keyword evidence="4 9" id="KW-0812">Transmembrane</keyword>
<evidence type="ECO:0000256" key="2">
    <source>
        <dbReference type="ARBA" id="ARBA00006459"/>
    </source>
</evidence>
<protein>
    <submittedName>
        <fullName evidence="10">Uncharacterized protein</fullName>
    </submittedName>
</protein>
<feature type="binding site" evidence="8">
    <location>
        <position position="62"/>
    </location>
    <ligand>
        <name>Na(+)</name>
        <dbReference type="ChEBI" id="CHEBI:29101"/>
        <label>1</label>
    </ligand>
</feature>
<evidence type="ECO:0000256" key="3">
    <source>
        <dbReference type="ARBA" id="ARBA00022448"/>
    </source>
</evidence>
<evidence type="ECO:0000256" key="8">
    <source>
        <dbReference type="PIRSR" id="PIRSR600175-1"/>
    </source>
</evidence>
<keyword evidence="8" id="KW-0479">Metal-binding</keyword>
<dbReference type="GO" id="GO:0005283">
    <property type="term" value="F:amino acid:sodium symporter activity"/>
    <property type="evidence" value="ECO:0007669"/>
    <property type="project" value="TreeGrafter"/>
</dbReference>
<name>A0A7R9CE55_TIMCR</name>
<evidence type="ECO:0000256" key="5">
    <source>
        <dbReference type="ARBA" id="ARBA00022847"/>
    </source>
</evidence>
<dbReference type="GO" id="GO:0005886">
    <property type="term" value="C:plasma membrane"/>
    <property type="evidence" value="ECO:0007669"/>
    <property type="project" value="TreeGrafter"/>
</dbReference>
<dbReference type="GO" id="GO:0015187">
    <property type="term" value="F:glycine transmembrane transporter activity"/>
    <property type="evidence" value="ECO:0007669"/>
    <property type="project" value="TreeGrafter"/>
</dbReference>
<dbReference type="PRINTS" id="PR00176">
    <property type="entry name" value="NANEUSMPORT"/>
</dbReference>
<feature type="binding site" evidence="8">
    <location>
        <position position="58"/>
    </location>
    <ligand>
        <name>Na(+)</name>
        <dbReference type="ChEBI" id="CHEBI:29101"/>
        <label>1</label>
    </ligand>
</feature>
<dbReference type="PANTHER" id="PTHR11616:SF236">
    <property type="entry name" value="TRANSPORTER"/>
    <property type="match status" value="1"/>
</dbReference>
<dbReference type="Pfam" id="PF00209">
    <property type="entry name" value="SNF"/>
    <property type="match status" value="1"/>
</dbReference>
<keyword evidence="7 9" id="KW-0472">Membrane</keyword>
<dbReference type="GO" id="GO:0089718">
    <property type="term" value="P:amino acid import across plasma membrane"/>
    <property type="evidence" value="ECO:0007669"/>
    <property type="project" value="TreeGrafter"/>
</dbReference>
<feature type="transmembrane region" description="Helical" evidence="9">
    <location>
        <begin position="118"/>
        <end position="139"/>
    </location>
</feature>
<dbReference type="PANTHER" id="PTHR11616">
    <property type="entry name" value="SODIUM/CHLORIDE DEPENDENT TRANSPORTER"/>
    <property type="match status" value="1"/>
</dbReference>
<dbReference type="PROSITE" id="PS50267">
    <property type="entry name" value="NA_NEUROTRAN_SYMP_3"/>
    <property type="match status" value="1"/>
</dbReference>